<dbReference type="AlphaFoldDB" id="A0A0H2YTH5"/>
<dbReference type="PANTHER" id="PTHR43135:SF3">
    <property type="entry name" value="ALPHA-D-RIBOSE 1-METHYLPHOSPHONATE 5-TRIPHOSPHATE DIPHOSPHATASE"/>
    <property type="match status" value="1"/>
</dbReference>
<gene>
    <name evidence="2" type="ordered locus">CPF_2239</name>
</gene>
<dbReference type="RefSeq" id="WP_011591017.1">
    <property type="nucleotide sequence ID" value="NC_008261.1"/>
</dbReference>
<dbReference type="SUPFAM" id="SSF51556">
    <property type="entry name" value="Metallo-dependent hydrolases"/>
    <property type="match status" value="1"/>
</dbReference>
<dbReference type="InterPro" id="IPR051781">
    <property type="entry name" value="Metallo-dep_Hydrolase"/>
</dbReference>
<feature type="domain" description="Amidohydrolase 3" evidence="1">
    <location>
        <begin position="288"/>
        <end position="383"/>
    </location>
</feature>
<accession>A0A0H2YTH5</accession>
<evidence type="ECO:0000313" key="3">
    <source>
        <dbReference type="Proteomes" id="UP000001823"/>
    </source>
</evidence>
<dbReference type="eggNOG" id="COG1228">
    <property type="taxonomic scope" value="Bacteria"/>
</dbReference>
<dbReference type="Proteomes" id="UP000001823">
    <property type="component" value="Chromosome"/>
</dbReference>
<dbReference type="InterPro" id="IPR032466">
    <property type="entry name" value="Metal_Hydrolase"/>
</dbReference>
<name>A0A0H2YTH5_CLOP1</name>
<dbReference type="Pfam" id="PF07969">
    <property type="entry name" value="Amidohydro_3"/>
    <property type="match status" value="1"/>
</dbReference>
<dbReference type="GO" id="GO:0016810">
    <property type="term" value="F:hydrolase activity, acting on carbon-nitrogen (but not peptide) bonds"/>
    <property type="evidence" value="ECO:0007669"/>
    <property type="project" value="InterPro"/>
</dbReference>
<dbReference type="CDD" id="cd01309">
    <property type="entry name" value="Met_dep_hydrolase_C"/>
    <property type="match status" value="1"/>
</dbReference>
<dbReference type="Gene3D" id="3.20.20.140">
    <property type="entry name" value="Metal-dependent hydrolases"/>
    <property type="match status" value="1"/>
</dbReference>
<dbReference type="SUPFAM" id="SSF51338">
    <property type="entry name" value="Composite domain of metallo-dependent hydrolases"/>
    <property type="match status" value="1"/>
</dbReference>
<dbReference type="InterPro" id="IPR011059">
    <property type="entry name" value="Metal-dep_hydrolase_composite"/>
</dbReference>
<organism evidence="2 3">
    <name type="scientific">Clostridium perfringens (strain ATCC 13124 / DSM 756 / JCM 1290 / NCIMB 6125 / NCTC 8237 / Type A)</name>
    <dbReference type="NCBI Taxonomy" id="195103"/>
    <lineage>
        <taxon>Bacteria</taxon>
        <taxon>Bacillati</taxon>
        <taxon>Bacillota</taxon>
        <taxon>Clostridia</taxon>
        <taxon>Eubacteriales</taxon>
        <taxon>Clostridiaceae</taxon>
        <taxon>Clostridium</taxon>
    </lineage>
</organism>
<dbReference type="HOGENOM" id="CLU_046987_0_0_9"/>
<sequence length="385" mass="41876">MLIKNGKIFTCEEGKIYEKGDILIKDGKISRIGEDLSQYIGEEEVIDAKGLLIFPGFIEAHCHLGLHEEGNNGAGNGTNEASEPITPQMRAIDGINPFDGGFQSAMEAGVTTAVIGPGSANVIGGQFAAVKTSGICIDDMIIKEPVAIKVAFGENPKRVYSGKNKMPNTRMAIAALLRETLTEAVNYKNRKIDAEIEDRDFSKNLKYEALLPLINREIPMKAHTHRADDILTAIRIAKEFNLKLTLDHCTEGHLISDYIKRENLDAIVGPTLSFNGKAETLNKTFKTPKALIDKGIKVAITTDHPVVTIDNLPLCAAMAMKEGITFNEALEAITINPAEIIGIDERVGSLKEGKDGDLVILNGSPFEIATKTIYTIINGEVVYKD</sequence>
<dbReference type="STRING" id="195103.CPF_2239"/>
<dbReference type="PANTHER" id="PTHR43135">
    <property type="entry name" value="ALPHA-D-RIBOSE 1-METHYLPHOSPHONATE 5-TRIPHOSPHATE DIPHOSPHATASE"/>
    <property type="match status" value="1"/>
</dbReference>
<evidence type="ECO:0000313" key="2">
    <source>
        <dbReference type="EMBL" id="ABG83830.1"/>
    </source>
</evidence>
<keyword evidence="3" id="KW-1185">Reference proteome</keyword>
<proteinExistence type="predicted"/>
<evidence type="ECO:0000259" key="1">
    <source>
        <dbReference type="Pfam" id="PF07969"/>
    </source>
</evidence>
<dbReference type="EMBL" id="CP000246">
    <property type="protein sequence ID" value="ABG83830.1"/>
    <property type="molecule type" value="Genomic_DNA"/>
</dbReference>
<reference evidence="2 3" key="1">
    <citation type="journal article" date="2006" name="Genome Res.">
        <title>Skewed genomic variability in strains of the toxigenic bacterial pathogen, Clostridium perfringens.</title>
        <authorList>
            <person name="Myers G.S."/>
            <person name="Rasko D.A."/>
            <person name="Cheung J.K."/>
            <person name="Ravel J."/>
            <person name="Seshadri R."/>
            <person name="Deboy R.T."/>
            <person name="Ren Q."/>
            <person name="Varga J."/>
            <person name="Awad M.M."/>
            <person name="Brinkac L.M."/>
            <person name="Daugherty S.C."/>
            <person name="Haft D.H."/>
            <person name="Dodson R.J."/>
            <person name="Madupu R."/>
            <person name="Nelson W.C."/>
            <person name="Rosovitz M.J."/>
            <person name="Sullivan S.A."/>
            <person name="Khouri H."/>
            <person name="Dimitrov G.I."/>
            <person name="Watkins K.L."/>
            <person name="Mulligan S."/>
            <person name="Benton J."/>
            <person name="Radune D."/>
            <person name="Fisher D.J."/>
            <person name="Atkins H.S."/>
            <person name="Hiscox T."/>
            <person name="Jost B.H."/>
            <person name="Billington S.J."/>
            <person name="Songer J.G."/>
            <person name="McClane B.A."/>
            <person name="Titball R.W."/>
            <person name="Rood J.I."/>
            <person name="Melville S.B."/>
            <person name="Paulsen I.T."/>
        </authorList>
    </citation>
    <scope>NUCLEOTIDE SEQUENCE [LARGE SCALE GENOMIC DNA]</scope>
    <source>
        <strain evidence="3">ATCC 13124 / DSM 756 / JCM 1290 / NCIMB 6125 / NCTC 8237 / S 107 / Type A</strain>
    </source>
</reference>
<dbReference type="InterPro" id="IPR013108">
    <property type="entry name" value="Amidohydro_3"/>
</dbReference>
<dbReference type="Gene3D" id="2.30.40.10">
    <property type="entry name" value="Urease, subunit C, domain 1"/>
    <property type="match status" value="1"/>
</dbReference>
<dbReference type="KEGG" id="cpf:CPF_2239"/>
<protein>
    <submittedName>
        <fullName evidence="2">Amidohydrolase</fullName>
    </submittedName>
</protein>
<dbReference type="PaxDb" id="195103-CPF_2239"/>